<organism evidence="1 2">
    <name type="scientific">Phytophthora lilii</name>
    <dbReference type="NCBI Taxonomy" id="2077276"/>
    <lineage>
        <taxon>Eukaryota</taxon>
        <taxon>Sar</taxon>
        <taxon>Stramenopiles</taxon>
        <taxon>Oomycota</taxon>
        <taxon>Peronosporomycetes</taxon>
        <taxon>Peronosporales</taxon>
        <taxon>Peronosporaceae</taxon>
        <taxon>Phytophthora</taxon>
    </lineage>
</organism>
<dbReference type="Proteomes" id="UP001165083">
    <property type="component" value="Unassembled WGS sequence"/>
</dbReference>
<gene>
    <name evidence="1" type="ORF">Plil01_001783200</name>
</gene>
<sequence length="107" mass="12116">MDDSVRKSWQIQPDRVLLKNPQWEDGLEKLKVEIEERFGDDLADVISQLGPEDESFALLLSHEYTEKSMRDLGTRGLKGVDRVRVGALEEANALGSPILNSISTWFD</sequence>
<accession>A0A9W7D8I6</accession>
<dbReference type="AlphaFoldDB" id="A0A9W7D8I6"/>
<dbReference type="OrthoDB" id="145856at2759"/>
<evidence type="ECO:0000313" key="2">
    <source>
        <dbReference type="Proteomes" id="UP001165083"/>
    </source>
</evidence>
<protein>
    <submittedName>
        <fullName evidence="1">Unnamed protein product</fullName>
    </submittedName>
</protein>
<evidence type="ECO:0000313" key="1">
    <source>
        <dbReference type="EMBL" id="GMF65111.1"/>
    </source>
</evidence>
<comment type="caution">
    <text evidence="1">The sequence shown here is derived from an EMBL/GenBank/DDBJ whole genome shotgun (WGS) entry which is preliminary data.</text>
</comment>
<proteinExistence type="predicted"/>
<reference evidence="1" key="1">
    <citation type="submission" date="2023-04" db="EMBL/GenBank/DDBJ databases">
        <title>Phytophthora lilii NBRC 32176.</title>
        <authorList>
            <person name="Ichikawa N."/>
            <person name="Sato H."/>
            <person name="Tonouchi N."/>
        </authorList>
    </citation>
    <scope>NUCLEOTIDE SEQUENCE</scope>
    <source>
        <strain evidence="1">NBRC 32176</strain>
    </source>
</reference>
<name>A0A9W7D8I6_9STRA</name>
<keyword evidence="2" id="KW-1185">Reference proteome</keyword>
<dbReference type="EMBL" id="BSXW01012446">
    <property type="protein sequence ID" value="GMF65111.1"/>
    <property type="molecule type" value="Genomic_DNA"/>
</dbReference>